<dbReference type="PANTHER" id="PTHR30069:SF29">
    <property type="entry name" value="HEMOGLOBIN AND HEMOGLOBIN-HAPTOGLOBIN-BINDING PROTEIN 1-RELATED"/>
    <property type="match status" value="1"/>
</dbReference>
<evidence type="ECO:0000256" key="3">
    <source>
        <dbReference type="ARBA" id="ARBA00022692"/>
    </source>
</evidence>
<evidence type="ECO:0000256" key="5">
    <source>
        <dbReference type="ARBA" id="ARBA00023077"/>
    </source>
</evidence>
<dbReference type="SUPFAM" id="SSF56935">
    <property type="entry name" value="Porins"/>
    <property type="match status" value="1"/>
</dbReference>
<gene>
    <name evidence="11" type="ORF">METZ01_LOCUS72537</name>
</gene>
<sequence length="629" mass="71796">MKKRLFSILLATLFLQNISAQKIENTIEIDEEINLEAIEIISSPRIELPFSENSRTIQVITEEEIESSPATNISELLQQIAGVDIRRRGVSGIQADLYIRGGTFDQTLLLIDGFKVEDAQTGHHTMNMAIPIDVIKRIEIIKGAASRIYGQNAFTGAINIVTKEAVKNERSRKIGFGSFEQRDASLTLHQSYENSSFITHYSRQSSEGYRYNTDFTNNNNFIKSNFKIKALPFNMIASFNERKFGANGFYASPEAIDQYEETQASLLGVSTEIKSGSVIIKPKIYWKRNQDMYIYLRHDPSVYRNLHITNKTGIELNGSSTSKAGITGFGIDVASVSLSSNNLGNRNRTMINVFIEHQFKLLKNRLDITPGVAFNYFSDFKFNKNYKNNFFRNFLAFPGLDIGYKINDNFRIYTNIGYTYRAPTYTDLYYSSPTTVGNEKLIPEKALSEEVGIRYFKNKLNFSLVLFNRKAKDLIDYVKAIESDPWQATNIRELNTSGLEASMRIKLYGKNKKTHYINFGYSYLKDDLEPSEIQFSKYAINSLKHHITSSINLAISKNLSGSLIYKYSERTTGENYTVVDIKNTLIIKNLNFSLIINNIFDTEYSETNLVPMPGRAYLFSWGYNAKKDR</sequence>
<keyword evidence="3" id="KW-0812">Transmembrane</keyword>
<evidence type="ECO:0000259" key="9">
    <source>
        <dbReference type="Pfam" id="PF00593"/>
    </source>
</evidence>
<keyword evidence="8" id="KW-0998">Cell outer membrane</keyword>
<evidence type="ECO:0008006" key="12">
    <source>
        <dbReference type="Google" id="ProtNLM"/>
    </source>
</evidence>
<dbReference type="InterPro" id="IPR039426">
    <property type="entry name" value="TonB-dep_rcpt-like"/>
</dbReference>
<evidence type="ECO:0000313" key="11">
    <source>
        <dbReference type="EMBL" id="SVA19683.1"/>
    </source>
</evidence>
<reference evidence="11" key="1">
    <citation type="submission" date="2018-05" db="EMBL/GenBank/DDBJ databases">
        <authorList>
            <person name="Lanie J.A."/>
            <person name="Ng W.-L."/>
            <person name="Kazmierczak K.M."/>
            <person name="Andrzejewski T.M."/>
            <person name="Davidsen T.M."/>
            <person name="Wayne K.J."/>
            <person name="Tettelin H."/>
            <person name="Glass J.I."/>
            <person name="Rusch D."/>
            <person name="Podicherti R."/>
            <person name="Tsui H.-C.T."/>
            <person name="Winkler M.E."/>
        </authorList>
    </citation>
    <scope>NUCLEOTIDE SEQUENCE</scope>
</reference>
<evidence type="ECO:0000256" key="8">
    <source>
        <dbReference type="ARBA" id="ARBA00023237"/>
    </source>
</evidence>
<name>A0A381TZQ2_9ZZZZ</name>
<dbReference type="InterPro" id="IPR036942">
    <property type="entry name" value="Beta-barrel_TonB_sf"/>
</dbReference>
<dbReference type="GO" id="GO:0044718">
    <property type="term" value="P:siderophore transmembrane transport"/>
    <property type="evidence" value="ECO:0007669"/>
    <property type="project" value="TreeGrafter"/>
</dbReference>
<keyword evidence="5" id="KW-0798">TonB box</keyword>
<evidence type="ECO:0000256" key="1">
    <source>
        <dbReference type="ARBA" id="ARBA00004571"/>
    </source>
</evidence>
<keyword evidence="7" id="KW-0675">Receptor</keyword>
<comment type="subcellular location">
    <subcellularLocation>
        <location evidence="1">Cell outer membrane</location>
        <topology evidence="1">Multi-pass membrane protein</topology>
    </subcellularLocation>
</comment>
<dbReference type="Pfam" id="PF00593">
    <property type="entry name" value="TonB_dep_Rec_b-barrel"/>
    <property type="match status" value="1"/>
</dbReference>
<dbReference type="InterPro" id="IPR000531">
    <property type="entry name" value="Beta-barrel_TonB"/>
</dbReference>
<dbReference type="InterPro" id="IPR037066">
    <property type="entry name" value="Plug_dom_sf"/>
</dbReference>
<dbReference type="AlphaFoldDB" id="A0A381TZQ2"/>
<dbReference type="InterPro" id="IPR012910">
    <property type="entry name" value="Plug_dom"/>
</dbReference>
<keyword evidence="2" id="KW-0813">Transport</keyword>
<organism evidence="11">
    <name type="scientific">marine metagenome</name>
    <dbReference type="NCBI Taxonomy" id="408172"/>
    <lineage>
        <taxon>unclassified sequences</taxon>
        <taxon>metagenomes</taxon>
        <taxon>ecological metagenomes</taxon>
    </lineage>
</organism>
<evidence type="ECO:0000256" key="6">
    <source>
        <dbReference type="ARBA" id="ARBA00023136"/>
    </source>
</evidence>
<protein>
    <recommendedName>
        <fullName evidence="12">TonB-dependent receptor plug domain-containing protein</fullName>
    </recommendedName>
</protein>
<dbReference type="PROSITE" id="PS52016">
    <property type="entry name" value="TONB_DEPENDENT_REC_3"/>
    <property type="match status" value="1"/>
</dbReference>
<dbReference type="GO" id="GO:0009279">
    <property type="term" value="C:cell outer membrane"/>
    <property type="evidence" value="ECO:0007669"/>
    <property type="project" value="UniProtKB-SubCell"/>
</dbReference>
<keyword evidence="6" id="KW-0472">Membrane</keyword>
<keyword evidence="4" id="KW-0732">Signal</keyword>
<evidence type="ECO:0000256" key="7">
    <source>
        <dbReference type="ARBA" id="ARBA00023170"/>
    </source>
</evidence>
<accession>A0A381TZQ2</accession>
<dbReference type="Gene3D" id="2.170.130.10">
    <property type="entry name" value="TonB-dependent receptor, plug domain"/>
    <property type="match status" value="1"/>
</dbReference>
<evidence type="ECO:0000256" key="4">
    <source>
        <dbReference type="ARBA" id="ARBA00022729"/>
    </source>
</evidence>
<dbReference type="GO" id="GO:0015344">
    <property type="term" value="F:siderophore uptake transmembrane transporter activity"/>
    <property type="evidence" value="ECO:0007669"/>
    <property type="project" value="TreeGrafter"/>
</dbReference>
<proteinExistence type="predicted"/>
<dbReference type="Pfam" id="PF07715">
    <property type="entry name" value="Plug"/>
    <property type="match status" value="1"/>
</dbReference>
<dbReference type="Gene3D" id="2.40.170.20">
    <property type="entry name" value="TonB-dependent receptor, beta-barrel domain"/>
    <property type="match status" value="1"/>
</dbReference>
<evidence type="ECO:0000259" key="10">
    <source>
        <dbReference type="Pfam" id="PF07715"/>
    </source>
</evidence>
<feature type="domain" description="TonB-dependent receptor plug" evidence="10">
    <location>
        <begin position="52"/>
        <end position="157"/>
    </location>
</feature>
<dbReference type="EMBL" id="UINC01005188">
    <property type="protein sequence ID" value="SVA19683.1"/>
    <property type="molecule type" value="Genomic_DNA"/>
</dbReference>
<dbReference type="PANTHER" id="PTHR30069">
    <property type="entry name" value="TONB-DEPENDENT OUTER MEMBRANE RECEPTOR"/>
    <property type="match status" value="1"/>
</dbReference>
<feature type="domain" description="TonB-dependent receptor-like beta-barrel" evidence="9">
    <location>
        <begin position="195"/>
        <end position="598"/>
    </location>
</feature>
<evidence type="ECO:0000256" key="2">
    <source>
        <dbReference type="ARBA" id="ARBA00022448"/>
    </source>
</evidence>